<gene>
    <name evidence="2" type="ORF">NAV_LOCUS9663</name>
</gene>
<evidence type="ECO:0000313" key="2">
    <source>
        <dbReference type="EMBL" id="VBB34872.1"/>
    </source>
</evidence>
<evidence type="ECO:0000313" key="3">
    <source>
        <dbReference type="Proteomes" id="UP000276991"/>
    </source>
</evidence>
<feature type="non-terminal residue" evidence="2">
    <location>
        <position position="1"/>
    </location>
</feature>
<dbReference type="AlphaFoldDB" id="A0A498T0U4"/>
<sequence length="155" mass="17935">ITKKITEQKPITIERTEKTQENEDLIGIKKDQSLGELKKDSKKADNHKNPKCKIEETEKFMDQQELLPEIKEGEMKIADCDDPKYKTLYIFMDKNIDIFGPDKWRPGQCKIGTTKKISDDEFAARIGEIKAQYGAMMKADERIEINWDALFVGFS</sequence>
<reference evidence="2 3" key="1">
    <citation type="submission" date="2018-08" db="EMBL/GenBank/DDBJ databases">
        <authorList>
            <person name="Laetsch R D."/>
            <person name="Stevens L."/>
            <person name="Kumar S."/>
            <person name="Blaxter L. M."/>
        </authorList>
    </citation>
    <scope>NUCLEOTIDE SEQUENCE [LARGE SCALE GENOMIC DNA]</scope>
</reference>
<keyword evidence="3" id="KW-1185">Reference proteome</keyword>
<evidence type="ECO:0000256" key="1">
    <source>
        <dbReference type="SAM" id="MobiDB-lite"/>
    </source>
</evidence>
<accession>A0A498T0U4</accession>
<dbReference type="EMBL" id="UPTC01004274">
    <property type="protein sequence ID" value="VBB34872.1"/>
    <property type="molecule type" value="Genomic_DNA"/>
</dbReference>
<proteinExistence type="predicted"/>
<protein>
    <submittedName>
        <fullName evidence="2">Uncharacterized protein</fullName>
    </submittedName>
</protein>
<organism evidence="2 3">
    <name type="scientific">Acanthocheilonema viteae</name>
    <name type="common">Filarial nematode worm</name>
    <name type="synonym">Dipetalonema viteae</name>
    <dbReference type="NCBI Taxonomy" id="6277"/>
    <lineage>
        <taxon>Eukaryota</taxon>
        <taxon>Metazoa</taxon>
        <taxon>Ecdysozoa</taxon>
        <taxon>Nematoda</taxon>
        <taxon>Chromadorea</taxon>
        <taxon>Rhabditida</taxon>
        <taxon>Spirurina</taxon>
        <taxon>Spiruromorpha</taxon>
        <taxon>Filarioidea</taxon>
        <taxon>Onchocercidae</taxon>
        <taxon>Acanthocheilonema</taxon>
    </lineage>
</organism>
<dbReference type="OrthoDB" id="5865812at2759"/>
<name>A0A498T0U4_ACAVI</name>
<feature type="region of interest" description="Disordered" evidence="1">
    <location>
        <begin position="1"/>
        <end position="30"/>
    </location>
</feature>
<dbReference type="Proteomes" id="UP000276991">
    <property type="component" value="Unassembled WGS sequence"/>
</dbReference>